<evidence type="ECO:0008006" key="5">
    <source>
        <dbReference type="Google" id="ProtNLM"/>
    </source>
</evidence>
<sequence>MDIRTPRLTSTRCLAAAALASFALAGCASPSQPAPTTPTASTPTAAQDSTATVSAARATASEGHTASSSTRPPAPAASAPWPGAAQTTYTEQQISDGALDRDETGLPSWPEEITSTGKDAITFKEWIALNPFPRVYQPAIDWVIEETTTEDRITVQAEKGDILRPLVICQDPEVEVSVGTWEGDTFTASDHESGCGAPAGLPPVSKDGPVTVGYQAPAGTQARLVVIGQDPRTIEPGPPFVDLASPRFLPAGAEPKENLFAPMPWRFLEDLPPTLFDTHGDGTTLAGLLDEHPEQGVLDPVHEQVSAETAGVGVVGPEPAMGGERPAGMIRLSLFCADPFSGPSSVGIQDPSTGAYKPLGWSDYCGGYSVTLPRSEADQLAVVADVQEGAAFRLVQISGDATPTR</sequence>
<feature type="signal peptide" evidence="2">
    <location>
        <begin position="1"/>
        <end position="25"/>
    </location>
</feature>
<evidence type="ECO:0000313" key="3">
    <source>
        <dbReference type="EMBL" id="MCV7628628.1"/>
    </source>
</evidence>
<organism evidence="3 4">
    <name type="scientific">Micrococcus luteus</name>
    <name type="common">Micrococcus lysodeikticus</name>
    <dbReference type="NCBI Taxonomy" id="1270"/>
    <lineage>
        <taxon>Bacteria</taxon>
        <taxon>Bacillati</taxon>
        <taxon>Actinomycetota</taxon>
        <taxon>Actinomycetes</taxon>
        <taxon>Micrococcales</taxon>
        <taxon>Micrococcaceae</taxon>
        <taxon>Micrococcus</taxon>
    </lineage>
</organism>
<keyword evidence="2" id="KW-0732">Signal</keyword>
<evidence type="ECO:0000256" key="2">
    <source>
        <dbReference type="SAM" id="SignalP"/>
    </source>
</evidence>
<reference evidence="3" key="1">
    <citation type="submission" date="2023-06" db="EMBL/GenBank/DDBJ databases">
        <title>lsaBGC provides a comprehensive framework for evolutionary analysis of biosynthetic gene clusters within focal taxa.</title>
        <authorList>
            <person name="Salamzade R."/>
            <person name="Sandstrom S."/>
            <person name="Kalan L.R."/>
        </authorList>
    </citation>
    <scope>NUCLEOTIDE SEQUENCE</scope>
    <source>
        <strain evidence="3">P3-SID899</strain>
    </source>
</reference>
<feature type="region of interest" description="Disordered" evidence="1">
    <location>
        <begin position="28"/>
        <end position="90"/>
    </location>
</feature>
<name>A0AAP3ETU5_MICLU</name>
<evidence type="ECO:0000313" key="4">
    <source>
        <dbReference type="Proteomes" id="UP001205867"/>
    </source>
</evidence>
<dbReference type="Proteomes" id="UP001205867">
    <property type="component" value="Unassembled WGS sequence"/>
</dbReference>
<gene>
    <name evidence="3" type="ORF">M3A82_004630</name>
</gene>
<proteinExistence type="predicted"/>
<comment type="caution">
    <text evidence="3">The sequence shown here is derived from an EMBL/GenBank/DDBJ whole genome shotgun (WGS) entry which is preliminary data.</text>
</comment>
<accession>A0AAP3ETU5</accession>
<evidence type="ECO:0000256" key="1">
    <source>
        <dbReference type="SAM" id="MobiDB-lite"/>
    </source>
</evidence>
<dbReference type="AlphaFoldDB" id="A0AAP3ETU5"/>
<dbReference type="EMBL" id="JALXKZ020000006">
    <property type="protein sequence ID" value="MCV7628628.1"/>
    <property type="molecule type" value="Genomic_DNA"/>
</dbReference>
<protein>
    <recommendedName>
        <fullName evidence="5">Secreted protein</fullName>
    </recommendedName>
</protein>
<feature type="chain" id="PRO_5042862664" description="Secreted protein" evidence="2">
    <location>
        <begin position="26"/>
        <end position="405"/>
    </location>
</feature>
<feature type="compositionally biased region" description="Low complexity" evidence="1">
    <location>
        <begin position="37"/>
        <end position="85"/>
    </location>
</feature>
<dbReference type="PROSITE" id="PS51257">
    <property type="entry name" value="PROKAR_LIPOPROTEIN"/>
    <property type="match status" value="1"/>
</dbReference>